<dbReference type="InterPro" id="IPR036249">
    <property type="entry name" value="Thioredoxin-like_sf"/>
</dbReference>
<dbReference type="Proteomes" id="UP000571701">
    <property type="component" value="Unassembled WGS sequence"/>
</dbReference>
<dbReference type="EMBL" id="JACFYF010000001">
    <property type="protein sequence ID" value="MBA5761531.1"/>
    <property type="molecule type" value="Genomic_DNA"/>
</dbReference>
<dbReference type="AlphaFoldDB" id="A0A7W2FNU4"/>
<evidence type="ECO:0000313" key="2">
    <source>
        <dbReference type="Proteomes" id="UP000571701"/>
    </source>
</evidence>
<comment type="caution">
    <text evidence="1">The sequence shown here is derived from an EMBL/GenBank/DDBJ whole genome shotgun (WGS) entry which is preliminary data.</text>
</comment>
<dbReference type="PANTHER" id="PTHR13887">
    <property type="entry name" value="GLUTATHIONE S-TRANSFERASE KAPPA"/>
    <property type="match status" value="1"/>
</dbReference>
<organism evidence="1 2">
    <name type="scientific">Vibrio marinisediminis</name>
    <dbReference type="NCBI Taxonomy" id="2758441"/>
    <lineage>
        <taxon>Bacteria</taxon>
        <taxon>Pseudomonadati</taxon>
        <taxon>Pseudomonadota</taxon>
        <taxon>Gammaproteobacteria</taxon>
        <taxon>Vibrionales</taxon>
        <taxon>Vibrionaceae</taxon>
        <taxon>Vibrio</taxon>
    </lineage>
</organism>
<keyword evidence="2" id="KW-1185">Reference proteome</keyword>
<sequence length="208" mass="24146">MNKAKLYYVHDPMCAWCWGYQPAWQAIEQTLVQKVDPNIEIVYLVGGLAPDSNEPMPAEMQRQIRSYWQKIEDYLGTQFNYDFWSNNTPRRSTYPACRAVLAAREQGAEKAMIRAIQEAYYLRALNPSDLEVLVRLAQELKLDSERFSQQMQSTHLNRTLLEEISFARSIGGNSFPSLFVEREGNLQELPIDYDNPRSTLNLIDEICR</sequence>
<proteinExistence type="predicted"/>
<dbReference type="SUPFAM" id="SSF52833">
    <property type="entry name" value="Thioredoxin-like"/>
    <property type="match status" value="1"/>
</dbReference>
<dbReference type="Gene3D" id="1.10.472.60">
    <property type="entry name" value="putative protein disulfide isomerase domain"/>
    <property type="match status" value="1"/>
</dbReference>
<dbReference type="RefSeq" id="WP_182106814.1">
    <property type="nucleotide sequence ID" value="NZ_JACFYF010000001.1"/>
</dbReference>
<protein>
    <submittedName>
        <fullName evidence="1">DsbA family protein</fullName>
    </submittedName>
</protein>
<accession>A0A7W2FNU4</accession>
<dbReference type="Pfam" id="PF13743">
    <property type="entry name" value="Thioredoxin_5"/>
    <property type="match status" value="1"/>
</dbReference>
<dbReference type="PANTHER" id="PTHR13887:SF54">
    <property type="entry name" value="DSBA FAMILY PROTEIN"/>
    <property type="match status" value="1"/>
</dbReference>
<reference evidence="1 2" key="1">
    <citation type="submission" date="2020-07" db="EMBL/GenBank/DDBJ databases">
        <title>Vibrio marinisediminis sp. nov., isolated from marine sediment.</title>
        <authorList>
            <person name="Ji X."/>
        </authorList>
    </citation>
    <scope>NUCLEOTIDE SEQUENCE [LARGE SCALE GENOMIC DNA]</scope>
    <source>
        <strain evidence="1 2">404</strain>
    </source>
</reference>
<dbReference type="CDD" id="cd03025">
    <property type="entry name" value="DsbA_FrnE_like"/>
    <property type="match status" value="1"/>
</dbReference>
<evidence type="ECO:0000313" key="1">
    <source>
        <dbReference type="EMBL" id="MBA5761531.1"/>
    </source>
</evidence>
<dbReference type="Gene3D" id="3.40.30.10">
    <property type="entry name" value="Glutaredoxin"/>
    <property type="match status" value="1"/>
</dbReference>
<name>A0A7W2FNU4_9VIBR</name>
<gene>
    <name evidence="1" type="ORF">H2O73_04160</name>
</gene>